<comment type="similarity">
    <text evidence="5">Belongs to the class I-like SAM-binding methyltransferase superfamily. MenG/UbiE family.</text>
</comment>
<dbReference type="RefSeq" id="WP_013768654.1">
    <property type="nucleotide sequence ID" value="NC_015510.1"/>
</dbReference>
<comment type="pathway">
    <text evidence="5">Quinol/quinone metabolism; menaquinone biosynthesis; menaquinol from 1,4-dihydroxy-2-naphthoate: step 2/2.</text>
</comment>
<evidence type="ECO:0000256" key="2">
    <source>
        <dbReference type="ARBA" id="ARBA00022603"/>
    </source>
</evidence>
<name>F4L7F3_HALH1</name>
<dbReference type="PANTHER" id="PTHR43591:SF24">
    <property type="entry name" value="2-METHOXY-6-POLYPRENYL-1,4-BENZOQUINOL METHYLASE, MITOCHONDRIAL"/>
    <property type="match status" value="1"/>
</dbReference>
<evidence type="ECO:0000313" key="6">
    <source>
        <dbReference type="EMBL" id="AEE54133.1"/>
    </source>
</evidence>
<dbReference type="GO" id="GO:0032259">
    <property type="term" value="P:methylation"/>
    <property type="evidence" value="ECO:0007669"/>
    <property type="project" value="UniProtKB-KW"/>
</dbReference>
<dbReference type="Gene3D" id="3.40.50.150">
    <property type="entry name" value="Vaccinia Virus protein VP39"/>
    <property type="match status" value="1"/>
</dbReference>
<dbReference type="KEGG" id="hhy:Halhy_6314"/>
<dbReference type="PROSITE" id="PS51608">
    <property type="entry name" value="SAM_MT_UBIE"/>
    <property type="match status" value="1"/>
</dbReference>
<reference key="2">
    <citation type="submission" date="2011-04" db="EMBL/GenBank/DDBJ databases">
        <title>Complete sequence of chromosome of Haliscomenobacter hydrossis DSM 1100.</title>
        <authorList>
            <consortium name="US DOE Joint Genome Institute (JGI-PGF)"/>
            <person name="Lucas S."/>
            <person name="Han J."/>
            <person name="Lapidus A."/>
            <person name="Bruce D."/>
            <person name="Goodwin L."/>
            <person name="Pitluck S."/>
            <person name="Peters L."/>
            <person name="Kyrpides N."/>
            <person name="Mavromatis K."/>
            <person name="Ivanova N."/>
            <person name="Ovchinnikova G."/>
            <person name="Pagani I."/>
            <person name="Daligault H."/>
            <person name="Detter J.C."/>
            <person name="Han C."/>
            <person name="Land M."/>
            <person name="Hauser L."/>
            <person name="Markowitz V."/>
            <person name="Cheng J.-F."/>
            <person name="Hugenholtz P."/>
            <person name="Woyke T."/>
            <person name="Wu D."/>
            <person name="Verbarg S."/>
            <person name="Frueling A."/>
            <person name="Brambilla E."/>
            <person name="Klenk H.-P."/>
            <person name="Eisen J.A."/>
        </authorList>
    </citation>
    <scope>NUCLEOTIDE SEQUENCE</scope>
    <source>
        <strain>DSM 1100</strain>
    </source>
</reference>
<comment type="catalytic activity">
    <reaction evidence="5">
        <text>a 2-demethylmenaquinol + S-adenosyl-L-methionine = a menaquinol + S-adenosyl-L-homocysteine + H(+)</text>
        <dbReference type="Rhea" id="RHEA:42640"/>
        <dbReference type="Rhea" id="RHEA-COMP:9539"/>
        <dbReference type="Rhea" id="RHEA-COMP:9563"/>
        <dbReference type="ChEBI" id="CHEBI:15378"/>
        <dbReference type="ChEBI" id="CHEBI:18151"/>
        <dbReference type="ChEBI" id="CHEBI:55437"/>
        <dbReference type="ChEBI" id="CHEBI:57856"/>
        <dbReference type="ChEBI" id="CHEBI:59789"/>
        <dbReference type="EC" id="2.1.1.163"/>
    </reaction>
</comment>
<dbReference type="PANTHER" id="PTHR43591">
    <property type="entry name" value="METHYLTRANSFERASE"/>
    <property type="match status" value="1"/>
</dbReference>
<keyword evidence="1 5" id="KW-0474">Menaquinone biosynthesis</keyword>
<dbReference type="OrthoDB" id="9808140at2"/>
<dbReference type="EMBL" id="CP002691">
    <property type="protein sequence ID" value="AEE54133.1"/>
    <property type="molecule type" value="Genomic_DNA"/>
</dbReference>
<accession>F4L7F3</accession>
<dbReference type="eggNOG" id="COG2226">
    <property type="taxonomic scope" value="Bacteria"/>
</dbReference>
<keyword evidence="4 5" id="KW-0949">S-adenosyl-L-methionine</keyword>
<dbReference type="PROSITE" id="PS01184">
    <property type="entry name" value="UBIE_2"/>
    <property type="match status" value="1"/>
</dbReference>
<feature type="binding site" evidence="5">
    <location>
        <begin position="114"/>
        <end position="115"/>
    </location>
    <ligand>
        <name>S-adenosyl-L-methionine</name>
        <dbReference type="ChEBI" id="CHEBI:59789"/>
    </ligand>
</feature>
<dbReference type="PROSITE" id="PS01183">
    <property type="entry name" value="UBIE_1"/>
    <property type="match status" value="1"/>
</dbReference>
<feature type="binding site" evidence="5">
    <location>
        <position position="86"/>
    </location>
    <ligand>
        <name>S-adenosyl-L-methionine</name>
        <dbReference type="ChEBI" id="CHEBI:59789"/>
    </ligand>
</feature>
<sequence>MGQITPYNEQESKTRQVSRMFDRIAPYYDFLNHFLSLGIDRGWRRKAIAEVAQDQPQRILDIATGTADLAIAMAEKLQPQEIIGVDIAPKMLEIGRVKVRDKGLNKIVHLEDGDSQELRFPDNQFDVVTAAFGVRNFEDLGKGLSEMYRVLKPGGKIVVLEFSRPKLFPFKQIFNAYFKYLLPLIGRFTSNDQRAYAYLYESVQVFPEGQELVNIFEKTGFKSNRCTALTLGVCSIYVGFK</sequence>
<protein>
    <recommendedName>
        <fullName evidence="5">Demethylmenaquinone methyltransferase</fullName>
        <ecNumber evidence="5">2.1.1.163</ecNumber>
    </recommendedName>
</protein>
<keyword evidence="7" id="KW-1185">Reference proteome</keyword>
<dbReference type="CDD" id="cd02440">
    <property type="entry name" value="AdoMet_MTases"/>
    <property type="match status" value="1"/>
</dbReference>
<dbReference type="Proteomes" id="UP000008461">
    <property type="component" value="Chromosome"/>
</dbReference>
<dbReference type="NCBIfam" id="TIGR01934">
    <property type="entry name" value="MenG_MenH_UbiE"/>
    <property type="match status" value="1"/>
</dbReference>
<evidence type="ECO:0000256" key="3">
    <source>
        <dbReference type="ARBA" id="ARBA00022679"/>
    </source>
</evidence>
<dbReference type="Pfam" id="PF01209">
    <property type="entry name" value="Ubie_methyltran"/>
    <property type="match status" value="1"/>
</dbReference>
<keyword evidence="6" id="KW-0830">Ubiquinone</keyword>
<dbReference type="HAMAP" id="MF_01813">
    <property type="entry name" value="MenG_UbiE_methyltr"/>
    <property type="match status" value="1"/>
</dbReference>
<evidence type="ECO:0000256" key="4">
    <source>
        <dbReference type="ARBA" id="ARBA00022691"/>
    </source>
</evidence>
<dbReference type="HOGENOM" id="CLU_037990_0_0_10"/>
<feature type="binding site" evidence="5">
    <location>
        <position position="66"/>
    </location>
    <ligand>
        <name>S-adenosyl-L-methionine</name>
        <dbReference type="ChEBI" id="CHEBI:59789"/>
    </ligand>
</feature>
<dbReference type="InterPro" id="IPR029063">
    <property type="entry name" value="SAM-dependent_MTases_sf"/>
</dbReference>
<dbReference type="InterPro" id="IPR004033">
    <property type="entry name" value="UbiE/COQ5_MeTrFase"/>
</dbReference>
<dbReference type="UniPathway" id="UPA00079">
    <property type="reaction ID" value="UER00169"/>
</dbReference>
<gene>
    <name evidence="5" type="primary">menG</name>
    <name evidence="6" type="ordered locus">Halhy_6314</name>
</gene>
<comment type="caution">
    <text evidence="5">Lacks conserved residue(s) required for the propagation of feature annotation.</text>
</comment>
<dbReference type="AlphaFoldDB" id="F4L7F3"/>
<evidence type="ECO:0000256" key="5">
    <source>
        <dbReference type="HAMAP-Rule" id="MF_01813"/>
    </source>
</evidence>
<keyword evidence="3 5" id="KW-0808">Transferase</keyword>
<reference evidence="6 7" key="1">
    <citation type="journal article" date="2011" name="Stand. Genomic Sci.">
        <title>Complete genome sequence of Haliscomenobacter hydrossis type strain (O).</title>
        <authorList>
            <consortium name="US DOE Joint Genome Institute (JGI-PGF)"/>
            <person name="Daligault H."/>
            <person name="Lapidus A."/>
            <person name="Zeytun A."/>
            <person name="Nolan M."/>
            <person name="Lucas S."/>
            <person name="Del Rio T.G."/>
            <person name="Tice H."/>
            <person name="Cheng J.F."/>
            <person name="Tapia R."/>
            <person name="Han C."/>
            <person name="Goodwin L."/>
            <person name="Pitluck S."/>
            <person name="Liolios K."/>
            <person name="Pagani I."/>
            <person name="Ivanova N."/>
            <person name="Huntemann M."/>
            <person name="Mavromatis K."/>
            <person name="Mikhailova N."/>
            <person name="Pati A."/>
            <person name="Chen A."/>
            <person name="Palaniappan K."/>
            <person name="Land M."/>
            <person name="Hauser L."/>
            <person name="Brambilla E.M."/>
            <person name="Rohde M."/>
            <person name="Verbarg S."/>
            <person name="Goker M."/>
            <person name="Bristow J."/>
            <person name="Eisen J.A."/>
            <person name="Markowitz V."/>
            <person name="Hugenholtz P."/>
            <person name="Kyrpides N.C."/>
            <person name="Klenk H.P."/>
            <person name="Woyke T."/>
        </authorList>
    </citation>
    <scope>NUCLEOTIDE SEQUENCE [LARGE SCALE GENOMIC DNA]</scope>
    <source>
        <strain evidence="7">ATCC 27775 / DSM 1100 / LMG 10767 / O</strain>
    </source>
</reference>
<dbReference type="InterPro" id="IPR023576">
    <property type="entry name" value="UbiE/COQ5_MeTrFase_CS"/>
</dbReference>
<dbReference type="NCBIfam" id="NF001244">
    <property type="entry name" value="PRK00216.1-5"/>
    <property type="match status" value="1"/>
</dbReference>
<dbReference type="GO" id="GO:0043770">
    <property type="term" value="F:demethylmenaquinone methyltransferase activity"/>
    <property type="evidence" value="ECO:0007669"/>
    <property type="project" value="UniProtKB-UniRule"/>
</dbReference>
<dbReference type="STRING" id="760192.Halhy_6314"/>
<dbReference type="SUPFAM" id="SSF53335">
    <property type="entry name" value="S-adenosyl-L-methionine-dependent methyltransferases"/>
    <property type="match status" value="1"/>
</dbReference>
<evidence type="ECO:0000256" key="1">
    <source>
        <dbReference type="ARBA" id="ARBA00022428"/>
    </source>
</evidence>
<evidence type="ECO:0000313" key="7">
    <source>
        <dbReference type="Proteomes" id="UP000008461"/>
    </source>
</evidence>
<dbReference type="EC" id="2.1.1.163" evidence="5"/>
<comment type="function">
    <text evidence="5">Methyltransferase required for the conversion of demethylmenaquinol (DMKH2) to menaquinol (MKH2).</text>
</comment>
<proteinExistence type="inferred from homology"/>
<organism evidence="6 7">
    <name type="scientific">Haliscomenobacter hydrossis (strain ATCC 27775 / DSM 1100 / LMG 10767 / O)</name>
    <dbReference type="NCBI Taxonomy" id="760192"/>
    <lineage>
        <taxon>Bacteria</taxon>
        <taxon>Pseudomonadati</taxon>
        <taxon>Bacteroidota</taxon>
        <taxon>Saprospiria</taxon>
        <taxon>Saprospirales</taxon>
        <taxon>Haliscomenobacteraceae</taxon>
        <taxon>Haliscomenobacter</taxon>
    </lineage>
</organism>
<keyword evidence="2 5" id="KW-0489">Methyltransferase</keyword>
<dbReference type="GO" id="GO:0009234">
    <property type="term" value="P:menaquinone biosynthetic process"/>
    <property type="evidence" value="ECO:0007669"/>
    <property type="project" value="UniProtKB-UniRule"/>
</dbReference>